<dbReference type="EMBL" id="BAABIL010000250">
    <property type="protein sequence ID" value="GAA4978079.1"/>
    <property type="molecule type" value="Genomic_DNA"/>
</dbReference>
<feature type="region of interest" description="Disordered" evidence="1">
    <location>
        <begin position="1"/>
        <end position="35"/>
    </location>
</feature>
<keyword evidence="2" id="KW-0812">Transmembrane</keyword>
<dbReference type="InterPro" id="IPR025445">
    <property type="entry name" value="DUF4191"/>
</dbReference>
<accession>A0ABP9HTQ9</accession>
<dbReference type="RefSeq" id="WP_345712179.1">
    <property type="nucleotide sequence ID" value="NZ_BAABIL010000250.1"/>
</dbReference>
<evidence type="ECO:0000313" key="3">
    <source>
        <dbReference type="EMBL" id="GAA4978079.1"/>
    </source>
</evidence>
<name>A0ABP9HTQ9_9ACTN</name>
<dbReference type="Proteomes" id="UP001501195">
    <property type="component" value="Unassembled WGS sequence"/>
</dbReference>
<feature type="transmembrane region" description="Helical" evidence="2">
    <location>
        <begin position="57"/>
        <end position="75"/>
    </location>
</feature>
<feature type="transmembrane region" description="Helical" evidence="2">
    <location>
        <begin position="81"/>
        <end position="100"/>
    </location>
</feature>
<feature type="compositionally biased region" description="Basic and acidic residues" evidence="1">
    <location>
        <begin position="241"/>
        <end position="255"/>
    </location>
</feature>
<organism evidence="3 4">
    <name type="scientific">Kineococcus glutinatus</name>
    <dbReference type="NCBI Taxonomy" id="1070872"/>
    <lineage>
        <taxon>Bacteria</taxon>
        <taxon>Bacillati</taxon>
        <taxon>Actinomycetota</taxon>
        <taxon>Actinomycetes</taxon>
        <taxon>Kineosporiales</taxon>
        <taxon>Kineosporiaceae</taxon>
        <taxon>Kineococcus</taxon>
    </lineage>
</organism>
<proteinExistence type="predicted"/>
<gene>
    <name evidence="3" type="ORF">GCM10023225_18320</name>
</gene>
<dbReference type="Pfam" id="PF13829">
    <property type="entry name" value="DUF4191"/>
    <property type="match status" value="1"/>
</dbReference>
<feature type="region of interest" description="Disordered" evidence="1">
    <location>
        <begin position="230"/>
        <end position="255"/>
    </location>
</feature>
<comment type="caution">
    <text evidence="3">The sequence shown here is derived from an EMBL/GenBank/DDBJ whole genome shotgun (WGS) entry which is preliminary data.</text>
</comment>
<reference evidence="4" key="1">
    <citation type="journal article" date="2019" name="Int. J. Syst. Evol. Microbiol.">
        <title>The Global Catalogue of Microorganisms (GCM) 10K type strain sequencing project: providing services to taxonomists for standard genome sequencing and annotation.</title>
        <authorList>
            <consortium name="The Broad Institute Genomics Platform"/>
            <consortium name="The Broad Institute Genome Sequencing Center for Infectious Disease"/>
            <person name="Wu L."/>
            <person name="Ma J."/>
        </authorList>
    </citation>
    <scope>NUCLEOTIDE SEQUENCE [LARGE SCALE GENOMIC DNA]</scope>
    <source>
        <strain evidence="4">JCM 18126</strain>
    </source>
</reference>
<keyword evidence="4" id="KW-1185">Reference proteome</keyword>
<keyword evidence="2" id="KW-1133">Transmembrane helix</keyword>
<sequence length="255" mass="27602">MARSKPSPDAAPAPAKPRRGRGASKAAKPGGAGKQGRLKQIRAVYRMTTTADPASRWWLLLALLVPVAVGVVTGVLSGHWIYFPLIGLLLGVLAATIVLARRAERAAFSQIVGRPGAAGAALSTLRRGWNVDQQPVAINPRTQDMVFRAIGRPGVVLVAEGPRERVRRLVEDEQRKTARLVPNVEIHTFYAGDGEGQVPLRSLNRKVTKLRPKLTNQEVAHVGKRLRALGGVRPPLPKGIDPMRARPDRKAARGR</sequence>
<evidence type="ECO:0000313" key="4">
    <source>
        <dbReference type="Proteomes" id="UP001501195"/>
    </source>
</evidence>
<protein>
    <submittedName>
        <fullName evidence="3">DUF4191 domain-containing protein</fullName>
    </submittedName>
</protein>
<evidence type="ECO:0000256" key="1">
    <source>
        <dbReference type="SAM" id="MobiDB-lite"/>
    </source>
</evidence>
<keyword evidence="2" id="KW-0472">Membrane</keyword>
<evidence type="ECO:0000256" key="2">
    <source>
        <dbReference type="SAM" id="Phobius"/>
    </source>
</evidence>